<evidence type="ECO:0000256" key="1">
    <source>
        <dbReference type="SAM" id="Phobius"/>
    </source>
</evidence>
<keyword evidence="1" id="KW-0472">Membrane</keyword>
<reference evidence="3" key="1">
    <citation type="journal article" date="2019" name="Int. J. Syst. Evol. Microbiol.">
        <title>The Global Catalogue of Microorganisms (GCM) 10K type strain sequencing project: providing services to taxonomists for standard genome sequencing and annotation.</title>
        <authorList>
            <consortium name="The Broad Institute Genomics Platform"/>
            <consortium name="The Broad Institute Genome Sequencing Center for Infectious Disease"/>
            <person name="Wu L."/>
            <person name="Ma J."/>
        </authorList>
    </citation>
    <scope>NUCLEOTIDE SEQUENCE [LARGE SCALE GENOMIC DNA]</scope>
    <source>
        <strain evidence="3">CCUG 49571</strain>
    </source>
</reference>
<feature type="transmembrane region" description="Helical" evidence="1">
    <location>
        <begin position="184"/>
        <end position="203"/>
    </location>
</feature>
<dbReference type="Proteomes" id="UP001596028">
    <property type="component" value="Unassembled WGS sequence"/>
</dbReference>
<protein>
    <recommendedName>
        <fullName evidence="4">ABC transporter permease</fullName>
    </recommendedName>
</protein>
<comment type="caution">
    <text evidence="2">The sequence shown here is derived from an EMBL/GenBank/DDBJ whole genome shotgun (WGS) entry which is preliminary data.</text>
</comment>
<keyword evidence="1" id="KW-1133">Transmembrane helix</keyword>
<gene>
    <name evidence="2" type="ORF">ACFO3S_23700</name>
</gene>
<feature type="transmembrane region" description="Helical" evidence="1">
    <location>
        <begin position="210"/>
        <end position="229"/>
    </location>
</feature>
<keyword evidence="1" id="KW-0812">Transmembrane</keyword>
<accession>A0ABV9FJQ7</accession>
<evidence type="ECO:0000313" key="3">
    <source>
        <dbReference type="Proteomes" id="UP001596028"/>
    </source>
</evidence>
<keyword evidence="3" id="KW-1185">Reference proteome</keyword>
<dbReference type="RefSeq" id="WP_378101094.1">
    <property type="nucleotide sequence ID" value="NZ_JBHSEP010000024.1"/>
</dbReference>
<feature type="transmembrane region" description="Helical" evidence="1">
    <location>
        <begin position="118"/>
        <end position="141"/>
    </location>
</feature>
<feature type="transmembrane region" description="Helical" evidence="1">
    <location>
        <begin position="249"/>
        <end position="271"/>
    </location>
</feature>
<organism evidence="2 3">
    <name type="scientific">Cohnella hongkongensis</name>
    <dbReference type="NCBI Taxonomy" id="178337"/>
    <lineage>
        <taxon>Bacteria</taxon>
        <taxon>Bacillati</taxon>
        <taxon>Bacillota</taxon>
        <taxon>Bacilli</taxon>
        <taxon>Bacillales</taxon>
        <taxon>Paenibacillaceae</taxon>
        <taxon>Cohnella</taxon>
    </lineage>
</organism>
<name>A0ABV9FJQ7_9BACL</name>
<evidence type="ECO:0000313" key="2">
    <source>
        <dbReference type="EMBL" id="MFC4601268.1"/>
    </source>
</evidence>
<feature type="transmembrane region" description="Helical" evidence="1">
    <location>
        <begin position="74"/>
        <end position="97"/>
    </location>
</feature>
<sequence length="277" mass="31050">MSNYLKLVHMEIRRFRSILFVLMGLTALVQLGAIAANAVGEMSDRDAYFRQTGQAPETFFAEMSFTRAVQETQFWFAVPVGLCIAALAIYAFLIWYRDWFGRSTFAYRLLSLPSERRNLFFAKLTAILTFVFVLVGFQLALMPVGRAVYAMIAPAGQLQPSYIADAIHANQAFKILLPRSFADFFVNYGQGVIALLVVFASILLERSYRWLGLVYGVAYAAVCGILMFLPPLALGLDYSTSYFYTDEVYAIQMAIDALIGVASVWISLHLLKKKVSV</sequence>
<dbReference type="EMBL" id="JBHSEP010000024">
    <property type="protein sequence ID" value="MFC4601268.1"/>
    <property type="molecule type" value="Genomic_DNA"/>
</dbReference>
<evidence type="ECO:0008006" key="4">
    <source>
        <dbReference type="Google" id="ProtNLM"/>
    </source>
</evidence>
<proteinExistence type="predicted"/>